<feature type="domain" description="Sulphur oxidation protein SoxZ" evidence="2">
    <location>
        <begin position="176"/>
        <end position="250"/>
    </location>
</feature>
<gene>
    <name evidence="4" type="ORF">DN062_08765</name>
</gene>
<feature type="signal peptide" evidence="1">
    <location>
        <begin position="1"/>
        <end position="22"/>
    </location>
</feature>
<dbReference type="AlphaFoldDB" id="A0A364NMK4"/>
<dbReference type="InterPro" id="IPR013783">
    <property type="entry name" value="Ig-like_fold"/>
</dbReference>
<name>A0A364NMK4_9GAMM</name>
<keyword evidence="1" id="KW-0732">Signal</keyword>
<evidence type="ECO:0000259" key="3">
    <source>
        <dbReference type="Pfam" id="PF13501"/>
    </source>
</evidence>
<dbReference type="Gene3D" id="2.60.40.2470">
    <property type="entry name" value="SoxY domain"/>
    <property type="match status" value="1"/>
</dbReference>
<evidence type="ECO:0000313" key="5">
    <source>
        <dbReference type="Proteomes" id="UP000250744"/>
    </source>
</evidence>
<dbReference type="InterPro" id="IPR032711">
    <property type="entry name" value="SoxY"/>
</dbReference>
<evidence type="ECO:0000313" key="4">
    <source>
        <dbReference type="EMBL" id="RAU18313.1"/>
    </source>
</evidence>
<keyword evidence="5" id="KW-1185">Reference proteome</keyword>
<dbReference type="EMBL" id="QKRX01000005">
    <property type="protein sequence ID" value="RAU18313.1"/>
    <property type="molecule type" value="Genomic_DNA"/>
</dbReference>
<reference evidence="4 5" key="1">
    <citation type="submission" date="2018-06" db="EMBL/GenBank/DDBJ databases">
        <title>Nitrincola tibetense sp. nov., isolated from Lake XuguoCo on Tibetan Plateau.</title>
        <authorList>
            <person name="Xing P."/>
        </authorList>
    </citation>
    <scope>NUCLEOTIDE SEQUENCE [LARGE SCALE GENOMIC DNA]</scope>
    <source>
        <strain evidence="5">xg18</strain>
    </source>
</reference>
<dbReference type="NCBIfam" id="TIGR04557">
    <property type="entry name" value="fuse_rel_SoxYZ"/>
    <property type="match status" value="1"/>
</dbReference>
<accession>A0A364NMK4</accession>
<dbReference type="RefSeq" id="WP_112158954.1">
    <property type="nucleotide sequence ID" value="NZ_QKRX01000005.1"/>
</dbReference>
<dbReference type="Gene3D" id="2.60.40.10">
    <property type="entry name" value="Immunoglobulins"/>
    <property type="match status" value="1"/>
</dbReference>
<sequence length="252" mass="28362">MKRLLILYCSMCCWMLPNLVVAQAHDSVMWDYTRKMFLGDALYQFDDRIRVSLPEFAEDSMQVPVSVDASAIDESIVKMITWADYNPIQHIFTYHPEPGMLPQVSITFKVQQSTPVRAAVLTESGQWLVGSGYVSAAGGGCTLPSESRMNDDWQSSLGQIRAGRFSSTDQPGADRYKFRIMHPMDSGLVANIPSFYLEQVELRSANGDLQVRLELSPAVSENPSISFDLLSSDQNYQLWVRDNDGNEFQRAL</sequence>
<dbReference type="InterPro" id="IPR030831">
    <property type="entry name" value="Fuse-rel_SoxYZ"/>
</dbReference>
<evidence type="ECO:0000259" key="2">
    <source>
        <dbReference type="Pfam" id="PF08770"/>
    </source>
</evidence>
<dbReference type="OrthoDB" id="5343309at2"/>
<dbReference type="Pfam" id="PF13501">
    <property type="entry name" value="SoxY"/>
    <property type="match status" value="1"/>
</dbReference>
<dbReference type="InterPro" id="IPR014756">
    <property type="entry name" value="Ig_E-set"/>
</dbReference>
<feature type="domain" description="Ig-like SoxY" evidence="3">
    <location>
        <begin position="35"/>
        <end position="141"/>
    </location>
</feature>
<proteinExistence type="predicted"/>
<dbReference type="Pfam" id="PF08770">
    <property type="entry name" value="SoxZ"/>
    <property type="match status" value="1"/>
</dbReference>
<feature type="chain" id="PRO_5016818463" evidence="1">
    <location>
        <begin position="23"/>
        <end position="252"/>
    </location>
</feature>
<evidence type="ECO:0000256" key="1">
    <source>
        <dbReference type="SAM" id="SignalP"/>
    </source>
</evidence>
<dbReference type="SUPFAM" id="SSF81296">
    <property type="entry name" value="E set domains"/>
    <property type="match status" value="1"/>
</dbReference>
<organism evidence="4 5">
    <name type="scientific">Nitrincola tibetensis</name>
    <dbReference type="NCBI Taxonomy" id="2219697"/>
    <lineage>
        <taxon>Bacteria</taxon>
        <taxon>Pseudomonadati</taxon>
        <taxon>Pseudomonadota</taxon>
        <taxon>Gammaproteobacteria</taxon>
        <taxon>Oceanospirillales</taxon>
        <taxon>Oceanospirillaceae</taxon>
        <taxon>Nitrincola</taxon>
    </lineage>
</organism>
<dbReference type="InterPro" id="IPR014880">
    <property type="entry name" value="SoxZ_dom"/>
</dbReference>
<dbReference type="Proteomes" id="UP000250744">
    <property type="component" value="Unassembled WGS sequence"/>
</dbReference>
<dbReference type="InterPro" id="IPR038162">
    <property type="entry name" value="SoxY_sf"/>
</dbReference>
<protein>
    <submittedName>
        <fullName evidence="4">Quinoprotein dehydrogenase-associated SoxYZ-like carrier</fullName>
    </submittedName>
</protein>
<comment type="caution">
    <text evidence="4">The sequence shown here is derived from an EMBL/GenBank/DDBJ whole genome shotgun (WGS) entry which is preliminary data.</text>
</comment>